<dbReference type="GO" id="GO:0036424">
    <property type="term" value="F:L-phosphoserine phosphatase activity"/>
    <property type="evidence" value="ECO:0007669"/>
    <property type="project" value="TreeGrafter"/>
</dbReference>
<dbReference type="EMBL" id="CP003614">
    <property type="protein sequence ID" value="AFZ05253.1"/>
    <property type="molecule type" value="Genomic_DNA"/>
</dbReference>
<dbReference type="SUPFAM" id="SSF56784">
    <property type="entry name" value="HAD-like"/>
    <property type="match status" value="1"/>
</dbReference>
<comment type="similarity">
    <text evidence="1">Belongs to the HAD-like hydrolase superfamily. SerB family.</text>
</comment>
<dbReference type="InterPro" id="IPR050582">
    <property type="entry name" value="HAD-like_SerB"/>
</dbReference>
<dbReference type="NCBIfam" id="TIGR01488">
    <property type="entry name" value="HAD-SF-IB"/>
    <property type="match status" value="1"/>
</dbReference>
<dbReference type="GO" id="GO:0006564">
    <property type="term" value="P:L-serine biosynthetic process"/>
    <property type="evidence" value="ECO:0007669"/>
    <property type="project" value="TreeGrafter"/>
</dbReference>
<keyword evidence="2" id="KW-0378">Hydrolase</keyword>
<dbReference type="InterPro" id="IPR023214">
    <property type="entry name" value="HAD_sf"/>
</dbReference>
<dbReference type="eggNOG" id="COG4359">
    <property type="taxonomic scope" value="Bacteria"/>
</dbReference>
<dbReference type="PANTHER" id="PTHR43344">
    <property type="entry name" value="PHOSPHOSERINE PHOSPHATASE"/>
    <property type="match status" value="1"/>
</dbReference>
<name>K9VAY2_9CYAN</name>
<dbReference type="Gene3D" id="3.90.1470.20">
    <property type="match status" value="1"/>
</dbReference>
<dbReference type="PATRIC" id="fig|179408.3.peg.829"/>
<sequence length="281" mass="32221">MNWKIPWKMKILSKNLHKILRGIANQQRVTISFGQSRSIARQCTMNCVNFARSRKVRLTMTDDKQKSSIPNNRQRVVFCDFDGTITVEETFVAMLKHFAPELSSQLMPEIYARRLSLRSGVRHLLESIPSERYGEIVEFSRGKLMRPGLLELLDFLDEQKVDFAIVSGGLRVMVETVMGDLVHRASVIYAVDVDASGPRLQVNSEFEGDEELVSKVRVMGQHPAEEQVAIGDSLTDFNMALQASSVFARDRLAEYLDEQQKPYIKWDNFFDILESLSQKWK</sequence>
<dbReference type="KEGG" id="oni:Osc7112_0663"/>
<evidence type="ECO:0000256" key="1">
    <source>
        <dbReference type="ARBA" id="ARBA00009184"/>
    </source>
</evidence>
<gene>
    <name evidence="2" type="ORF">Osc7112_0663</name>
</gene>
<organism evidence="2 3">
    <name type="scientific">Phormidium nigroviride PCC 7112</name>
    <dbReference type="NCBI Taxonomy" id="179408"/>
    <lineage>
        <taxon>Bacteria</taxon>
        <taxon>Bacillati</taxon>
        <taxon>Cyanobacteriota</taxon>
        <taxon>Cyanophyceae</taxon>
        <taxon>Oscillatoriophycideae</taxon>
        <taxon>Oscillatoriales</taxon>
        <taxon>Oscillatoriaceae</taxon>
        <taxon>Phormidium</taxon>
    </lineage>
</organism>
<dbReference type="GO" id="GO:0005737">
    <property type="term" value="C:cytoplasm"/>
    <property type="evidence" value="ECO:0007669"/>
    <property type="project" value="TreeGrafter"/>
</dbReference>
<evidence type="ECO:0000313" key="2">
    <source>
        <dbReference type="EMBL" id="AFZ05253.1"/>
    </source>
</evidence>
<dbReference type="PANTHER" id="PTHR43344:SF21">
    <property type="entry name" value="POLYOL PHOSPHATE PHOSPHATASE PYP1"/>
    <property type="match status" value="1"/>
</dbReference>
<dbReference type="HOGENOM" id="CLU_058495_2_1_3"/>
<dbReference type="Pfam" id="PF12710">
    <property type="entry name" value="HAD"/>
    <property type="match status" value="1"/>
</dbReference>
<accession>K9VAY2</accession>
<dbReference type="GO" id="GO:0000287">
    <property type="term" value="F:magnesium ion binding"/>
    <property type="evidence" value="ECO:0007669"/>
    <property type="project" value="TreeGrafter"/>
</dbReference>
<dbReference type="Gene3D" id="3.40.50.1000">
    <property type="entry name" value="HAD superfamily/HAD-like"/>
    <property type="match status" value="1"/>
</dbReference>
<dbReference type="Proteomes" id="UP000010478">
    <property type="component" value="Chromosome"/>
</dbReference>
<proteinExistence type="inferred from homology"/>
<evidence type="ECO:0000313" key="3">
    <source>
        <dbReference type="Proteomes" id="UP000010478"/>
    </source>
</evidence>
<dbReference type="STRING" id="179408.Osc7112_0663"/>
<dbReference type="InterPro" id="IPR036412">
    <property type="entry name" value="HAD-like_sf"/>
</dbReference>
<dbReference type="AlphaFoldDB" id="K9VAY2"/>
<reference evidence="2 3" key="1">
    <citation type="submission" date="2012-05" db="EMBL/GenBank/DDBJ databases">
        <title>Finished chromosome of genome of Oscillatoria sp. PCC 7112.</title>
        <authorList>
            <consortium name="US DOE Joint Genome Institute"/>
            <person name="Gugger M."/>
            <person name="Coursin T."/>
            <person name="Rippka R."/>
            <person name="Tandeau De Marsac N."/>
            <person name="Huntemann M."/>
            <person name="Wei C.-L."/>
            <person name="Han J."/>
            <person name="Detter J.C."/>
            <person name="Han C."/>
            <person name="Tapia R."/>
            <person name="Davenport K."/>
            <person name="Daligault H."/>
            <person name="Erkkila T."/>
            <person name="Gu W."/>
            <person name="Munk A.C.C."/>
            <person name="Teshima H."/>
            <person name="Xu Y."/>
            <person name="Chain P."/>
            <person name="Chen A."/>
            <person name="Krypides N."/>
            <person name="Mavromatis K."/>
            <person name="Markowitz V."/>
            <person name="Szeto E."/>
            <person name="Ivanova N."/>
            <person name="Mikhailova N."/>
            <person name="Ovchinnikova G."/>
            <person name="Pagani I."/>
            <person name="Pati A."/>
            <person name="Goodwin L."/>
            <person name="Peters L."/>
            <person name="Pitluck S."/>
            <person name="Woyke T."/>
            <person name="Kerfeld C."/>
        </authorList>
    </citation>
    <scope>NUCLEOTIDE SEQUENCE [LARGE SCALE GENOMIC DNA]</scope>
    <source>
        <strain evidence="2 3">PCC 7112</strain>
    </source>
</reference>
<keyword evidence="3" id="KW-1185">Reference proteome</keyword>
<protein>
    <submittedName>
        <fullName evidence="2">HAD-superfamily hydrolase, subfamily IB (PSPase-like)</fullName>
    </submittedName>
</protein>